<dbReference type="PANTHER" id="PTHR10884:SF14">
    <property type="entry name" value="NADH DEHYDROGENASE [UBIQUINONE] IRON-SULFUR PROTEIN 3, MITOCHONDRIAL"/>
    <property type="match status" value="1"/>
</dbReference>
<keyword evidence="3" id="KW-1278">Translocase</keyword>
<dbReference type="Pfam" id="PF00329">
    <property type="entry name" value="Complex1_30kDa"/>
    <property type="match status" value="1"/>
</dbReference>
<evidence type="ECO:0000256" key="5">
    <source>
        <dbReference type="SAM" id="MobiDB-lite"/>
    </source>
</evidence>
<comment type="catalytic activity">
    <reaction evidence="4">
        <text>a quinone + NADH + 5 H(+)(in) = a quinol + NAD(+) + 4 H(+)(out)</text>
        <dbReference type="Rhea" id="RHEA:57888"/>
        <dbReference type="ChEBI" id="CHEBI:15378"/>
        <dbReference type="ChEBI" id="CHEBI:24646"/>
        <dbReference type="ChEBI" id="CHEBI:57540"/>
        <dbReference type="ChEBI" id="CHEBI:57945"/>
        <dbReference type="ChEBI" id="CHEBI:132124"/>
    </reaction>
</comment>
<dbReference type="PANTHER" id="PTHR10884">
    <property type="entry name" value="NADH DEHYDROGENASE UBIQUINONE IRON-SULFUR PROTEIN 3"/>
    <property type="match status" value="1"/>
</dbReference>
<gene>
    <name evidence="7" type="ORF">E0L93_04560</name>
</gene>
<keyword evidence="8" id="KW-1185">Reference proteome</keyword>
<protein>
    <recommendedName>
        <fullName evidence="4">NADH-quinone oxidoreductase</fullName>
        <ecNumber evidence="4">7.1.1.-</ecNumber>
    </recommendedName>
</protein>
<sequence>MWAGSRRRSGRGSGRGRETAEKGASRLAISLPEGSLEERLRRYLEGLSGSHGLEEAGIEGNVVRVVARPEDVPAVLATARERLGILHLSFITVVDRGDGDFELTYELLDLRGGRVRVRTNLRSEEPVIGTVTHIYPTANWHEREAYDMFGVAFAGHPDLRRVYMWQDHFDHHPLLKSFEISTKRTFEGLR</sequence>
<dbReference type="InterPro" id="IPR037232">
    <property type="entry name" value="NADH_quin_OxRdtase_su_C/D-like"/>
</dbReference>
<dbReference type="EC" id="7.1.1.-" evidence="4"/>
<dbReference type="SUPFAM" id="SSF143243">
    <property type="entry name" value="Nqo5-like"/>
    <property type="match status" value="1"/>
</dbReference>
<dbReference type="Gene3D" id="3.30.460.80">
    <property type="entry name" value="NADH:ubiquinone oxidoreductase, 30kDa subunit"/>
    <property type="match status" value="1"/>
</dbReference>
<comment type="function">
    <text evidence="4">NDH-1 shuttles electrons from NADH, via FMN and iron-sulfur (Fe-S) centers, to quinones in the respiratory chain.</text>
</comment>
<feature type="region of interest" description="Disordered" evidence="5">
    <location>
        <begin position="1"/>
        <end position="25"/>
    </location>
</feature>
<keyword evidence="2 3" id="KW-0813">Transport</keyword>
<evidence type="ECO:0000313" key="7">
    <source>
        <dbReference type="EMBL" id="TCJ19428.1"/>
    </source>
</evidence>
<dbReference type="OrthoDB" id="3746692at2"/>
<feature type="compositionally biased region" description="Basic residues" evidence="5">
    <location>
        <begin position="1"/>
        <end position="10"/>
    </location>
</feature>
<dbReference type="EMBL" id="SKBU01000008">
    <property type="protein sequence ID" value="TCJ19428.1"/>
    <property type="molecule type" value="Genomic_DNA"/>
</dbReference>
<dbReference type="GO" id="GO:0016651">
    <property type="term" value="F:oxidoreductase activity, acting on NAD(P)H"/>
    <property type="evidence" value="ECO:0007669"/>
    <property type="project" value="InterPro"/>
</dbReference>
<dbReference type="InterPro" id="IPR001268">
    <property type="entry name" value="NADH_UbQ_OxRdtase_30kDa_su"/>
</dbReference>
<dbReference type="AlphaFoldDB" id="A0A4R1BPL2"/>
<comment type="caution">
    <text evidence="7">The sequence shown here is derived from an EMBL/GenBank/DDBJ whole genome shotgun (WGS) entry which is preliminary data.</text>
</comment>
<feature type="domain" description="NADH:ubiquinone oxidoreductase 30kDa subunit" evidence="6">
    <location>
        <begin position="66"/>
        <end position="182"/>
    </location>
</feature>
<proteinExistence type="inferred from homology"/>
<dbReference type="GO" id="GO:0008137">
    <property type="term" value="F:NADH dehydrogenase (ubiquinone) activity"/>
    <property type="evidence" value="ECO:0007669"/>
    <property type="project" value="InterPro"/>
</dbReference>
<evidence type="ECO:0000313" key="8">
    <source>
        <dbReference type="Proteomes" id="UP000295244"/>
    </source>
</evidence>
<dbReference type="InterPro" id="IPR020396">
    <property type="entry name" value="NADH_UbQ_OxRdtase_CS"/>
</dbReference>
<evidence type="ECO:0000256" key="2">
    <source>
        <dbReference type="ARBA" id="ARBA00022448"/>
    </source>
</evidence>
<keyword evidence="4" id="KW-0874">Quinone</keyword>
<evidence type="ECO:0000259" key="6">
    <source>
        <dbReference type="Pfam" id="PF00329"/>
    </source>
</evidence>
<keyword evidence="3" id="KW-0520">NAD</keyword>
<name>A0A4R1BPL2_9ACTN</name>
<reference evidence="7 8" key="1">
    <citation type="submission" date="2019-03" db="EMBL/GenBank/DDBJ databases">
        <title>Whole genome sequence of a novel Rubrobacter taiwanensis strain, isolated from Yellowstone National Park.</title>
        <authorList>
            <person name="Freed S."/>
            <person name="Ramaley R.F."/>
            <person name="Kyndt J.A."/>
        </authorList>
    </citation>
    <scope>NUCLEOTIDE SEQUENCE [LARGE SCALE GENOMIC DNA]</scope>
    <source>
        <strain evidence="7 8">Yellowstone</strain>
    </source>
</reference>
<dbReference type="PROSITE" id="PS00542">
    <property type="entry name" value="COMPLEX1_30K"/>
    <property type="match status" value="1"/>
</dbReference>
<organism evidence="7 8">
    <name type="scientific">Rubrobacter taiwanensis</name>
    <dbReference type="NCBI Taxonomy" id="185139"/>
    <lineage>
        <taxon>Bacteria</taxon>
        <taxon>Bacillati</taxon>
        <taxon>Actinomycetota</taxon>
        <taxon>Rubrobacteria</taxon>
        <taxon>Rubrobacterales</taxon>
        <taxon>Rubrobacteraceae</taxon>
        <taxon>Rubrobacter</taxon>
    </lineage>
</organism>
<dbReference type="Proteomes" id="UP000295244">
    <property type="component" value="Unassembled WGS sequence"/>
</dbReference>
<dbReference type="GO" id="GO:0048038">
    <property type="term" value="F:quinone binding"/>
    <property type="evidence" value="ECO:0007669"/>
    <property type="project" value="UniProtKB-KW"/>
</dbReference>
<evidence type="ECO:0000256" key="3">
    <source>
        <dbReference type="RuleBase" id="RU003456"/>
    </source>
</evidence>
<evidence type="ECO:0000256" key="1">
    <source>
        <dbReference type="ARBA" id="ARBA00007569"/>
    </source>
</evidence>
<accession>A0A4R1BPL2</accession>
<comment type="similarity">
    <text evidence="1 3">Belongs to the complex I 30 kDa subunit family.</text>
</comment>
<evidence type="ECO:0000256" key="4">
    <source>
        <dbReference type="RuleBase" id="RU003582"/>
    </source>
</evidence>
<feature type="compositionally biased region" description="Basic and acidic residues" evidence="5">
    <location>
        <begin position="15"/>
        <end position="24"/>
    </location>
</feature>